<protein>
    <submittedName>
        <fullName evidence="1">Uncharacterized protein</fullName>
    </submittedName>
</protein>
<dbReference type="Proteomes" id="UP000287853">
    <property type="component" value="Unassembled WGS sequence"/>
</dbReference>
<comment type="caution">
    <text evidence="1">The sequence shown here is derived from an EMBL/GenBank/DDBJ whole genome shotgun (WGS) entry which is preliminary data.</text>
</comment>
<gene>
    <name evidence="1" type="ORF">H206_00965</name>
</gene>
<reference evidence="1 2" key="1">
    <citation type="submission" date="2017-01" db="EMBL/GenBank/DDBJ databases">
        <title>The cable genome- insights into the physiology and evolution of filamentous bacteria capable of sulfide oxidation via long distance electron transfer.</title>
        <authorList>
            <person name="Schreiber L."/>
            <person name="Bjerg J.T."/>
            <person name="Boggild A."/>
            <person name="Van De Vossenberg J."/>
            <person name="Meysman F."/>
            <person name="Nielsen L.P."/>
            <person name="Schramm A."/>
            <person name="Kjeldsen K.U."/>
        </authorList>
    </citation>
    <scope>NUCLEOTIDE SEQUENCE [LARGE SCALE GENOMIC DNA]</scope>
    <source>
        <strain evidence="1">MCF</strain>
    </source>
</reference>
<dbReference type="EMBL" id="MTKO01000079">
    <property type="protein sequence ID" value="RWX45369.1"/>
    <property type="molecule type" value="Genomic_DNA"/>
</dbReference>
<accession>A0A444IWV3</accession>
<sequence>MDKIIELVKELAKLKTANPKEIADSISMDISNGDLDKLIEELYSMGWVESLHRQTRSGKSPEYNQITITKEGIYAAENPPTE</sequence>
<evidence type="ECO:0000313" key="2">
    <source>
        <dbReference type="Proteomes" id="UP000287853"/>
    </source>
</evidence>
<proteinExistence type="predicted"/>
<evidence type="ECO:0000313" key="1">
    <source>
        <dbReference type="EMBL" id="RWX45369.1"/>
    </source>
</evidence>
<keyword evidence="2" id="KW-1185">Reference proteome</keyword>
<name>A0A444IWV3_9BACT</name>
<dbReference type="AlphaFoldDB" id="A0A444IWV3"/>
<organism evidence="1 2">
    <name type="scientific">Candidatus Electrothrix aarhusensis</name>
    <dbReference type="NCBI Taxonomy" id="1859131"/>
    <lineage>
        <taxon>Bacteria</taxon>
        <taxon>Pseudomonadati</taxon>
        <taxon>Thermodesulfobacteriota</taxon>
        <taxon>Desulfobulbia</taxon>
        <taxon>Desulfobulbales</taxon>
        <taxon>Desulfobulbaceae</taxon>
        <taxon>Candidatus Electrothrix</taxon>
    </lineage>
</organism>